<dbReference type="PANTHER" id="PTHR31104">
    <property type="entry name" value="PEPTIDE-N4-(N-ACETYL-BETA-GLUCOSAMINYL)ASPARAGINE AMIDASE A PROTEIN"/>
    <property type="match status" value="1"/>
</dbReference>
<dbReference type="AlphaFoldDB" id="A0A4U6UDN1"/>
<evidence type="ECO:0000313" key="4">
    <source>
        <dbReference type="Proteomes" id="UP000298652"/>
    </source>
</evidence>
<gene>
    <name evidence="3" type="ORF">SEVIR_5G145100v2</name>
</gene>
<accession>A0A4U6UDN1</accession>
<feature type="domain" description="Peptide N-acetyl-beta-D-glucosaminyl asparaginase amidase A N-terminal" evidence="2">
    <location>
        <begin position="47"/>
        <end position="366"/>
    </location>
</feature>
<feature type="signal peptide" evidence="1">
    <location>
        <begin position="1"/>
        <end position="21"/>
    </location>
</feature>
<dbReference type="Proteomes" id="UP000298652">
    <property type="component" value="Chromosome 5"/>
</dbReference>
<reference evidence="3" key="1">
    <citation type="submission" date="2019-03" db="EMBL/GenBank/DDBJ databases">
        <title>WGS assembly of Setaria viridis.</title>
        <authorList>
            <person name="Huang P."/>
            <person name="Jenkins J."/>
            <person name="Grimwood J."/>
            <person name="Barry K."/>
            <person name="Healey A."/>
            <person name="Mamidi S."/>
            <person name="Sreedasyam A."/>
            <person name="Shu S."/>
            <person name="Feldman M."/>
            <person name="Wu J."/>
            <person name="Yu Y."/>
            <person name="Chen C."/>
            <person name="Johnson J."/>
            <person name="Rokhsar D."/>
            <person name="Baxter I."/>
            <person name="Schmutz J."/>
            <person name="Brutnell T."/>
            <person name="Kellogg E."/>
        </authorList>
    </citation>
    <scope>NUCLEOTIDE SEQUENCE [LARGE SCALE GENOMIC DNA]</scope>
</reference>
<dbReference type="InterPro" id="IPR021102">
    <property type="entry name" value="PNGase_A"/>
</dbReference>
<dbReference type="Pfam" id="PF12222">
    <property type="entry name" value="PNGaseA"/>
    <property type="match status" value="1"/>
</dbReference>
<dbReference type="InterPro" id="IPR056948">
    <property type="entry name" value="PNGaseA_N"/>
</dbReference>
<protein>
    <recommendedName>
        <fullName evidence="2">Peptide N-acetyl-beta-D-glucosaminyl asparaginase amidase A N-terminal domain-containing protein</fullName>
    </recommendedName>
</protein>
<evidence type="ECO:0000256" key="1">
    <source>
        <dbReference type="SAM" id="SignalP"/>
    </source>
</evidence>
<keyword evidence="1" id="KW-0732">Signal</keyword>
<dbReference type="EMBL" id="CM016556">
    <property type="protein sequence ID" value="TKW14100.1"/>
    <property type="molecule type" value="Genomic_DNA"/>
</dbReference>
<organism evidence="3 4">
    <name type="scientific">Setaria viridis</name>
    <name type="common">Green bristlegrass</name>
    <name type="synonym">Setaria italica subsp. viridis</name>
    <dbReference type="NCBI Taxonomy" id="4556"/>
    <lineage>
        <taxon>Eukaryota</taxon>
        <taxon>Viridiplantae</taxon>
        <taxon>Streptophyta</taxon>
        <taxon>Embryophyta</taxon>
        <taxon>Tracheophyta</taxon>
        <taxon>Spermatophyta</taxon>
        <taxon>Magnoliopsida</taxon>
        <taxon>Liliopsida</taxon>
        <taxon>Poales</taxon>
        <taxon>Poaceae</taxon>
        <taxon>PACMAD clade</taxon>
        <taxon>Panicoideae</taxon>
        <taxon>Panicodae</taxon>
        <taxon>Paniceae</taxon>
        <taxon>Cenchrinae</taxon>
        <taxon>Setaria</taxon>
    </lineage>
</organism>
<sequence length="566" mass="60189">MAVPCVRLAVLLCLMIPATVASPRSLRKSPANASRPTAFFEVDRPLRPPRGSSGRCSTLLLSASFGSTFAKPPATAAYSPPRCLVKAGGRASAISLAVLEWRAACQGAQLDRIFGVWLGGAELLRGSTGAPPPNGIVWSVSKDVTKYASLIAAAGKSTLAVYLGNLVNTTLTGVYHANVTLHLYLRRTPTTKPPPAMAPADLIVPMSRALPLNGGLWFPIQSAADVASKSVALPSNTYRAVLELYVSFHEDDELWYKNQPGYQNGPFREVTARVDGVIAGSVCPFPVIYPGGIYPLLWRPITPIGSFNLPTYDIELTPFLGKLLDGKAHEFAFAVTNAVDVWYVDANLHLWLDPGGTATTAGLVSYVAPPANTTSSKSTNPVDTHYHATANRLVSATGWVKSSYGNITTNATRTFALEYLLTFETLDLTIVADTGVVATDGAGGVLYSAQTHGNFPLGWVYQQNSLTITHGLEETTVAAGRWSSAPPYRSLRTTQSSLVEDEEGGGKSWGVRQTYRYNATDGCYFRNVTSSNYSVVSDHSNEVCVKGAASAGVGAVTAALPAVNLP</sequence>
<dbReference type="OMA" id="HSNEVCV"/>
<dbReference type="Gramene" id="TKW14100">
    <property type="protein sequence ID" value="TKW14100"/>
    <property type="gene ID" value="SEVIR_5G145100v2"/>
</dbReference>
<evidence type="ECO:0000313" key="3">
    <source>
        <dbReference type="EMBL" id="TKW14100.1"/>
    </source>
</evidence>
<keyword evidence="4" id="KW-1185">Reference proteome</keyword>
<proteinExistence type="predicted"/>
<feature type="chain" id="PRO_5021029811" description="Peptide N-acetyl-beta-D-glucosaminyl asparaginase amidase A N-terminal domain-containing protein" evidence="1">
    <location>
        <begin position="22"/>
        <end position="566"/>
    </location>
</feature>
<evidence type="ECO:0000259" key="2">
    <source>
        <dbReference type="Pfam" id="PF12222"/>
    </source>
</evidence>
<name>A0A4U6UDN1_SETVI</name>